<accession>E4KQG6</accession>
<dbReference type="STRING" id="908337.HMPREF9257_0522"/>
<dbReference type="eggNOG" id="ENOG50339FR">
    <property type="taxonomic scope" value="Bacteria"/>
</dbReference>
<organism evidence="2 3">
    <name type="scientific">Eremococcus coleocola ACS-139-V-Col8</name>
    <dbReference type="NCBI Taxonomy" id="908337"/>
    <lineage>
        <taxon>Bacteria</taxon>
        <taxon>Bacillati</taxon>
        <taxon>Bacillota</taxon>
        <taxon>Bacilli</taxon>
        <taxon>Lactobacillales</taxon>
        <taxon>Aerococcaceae</taxon>
        <taxon>Eremococcus</taxon>
    </lineage>
</organism>
<keyword evidence="1" id="KW-1133">Transmembrane helix</keyword>
<dbReference type="RefSeq" id="WP_006418761.1">
    <property type="nucleotide sequence ID" value="NZ_AENN01000017.1"/>
</dbReference>
<dbReference type="Proteomes" id="UP000005990">
    <property type="component" value="Unassembled WGS sequence"/>
</dbReference>
<evidence type="ECO:0000256" key="1">
    <source>
        <dbReference type="SAM" id="Phobius"/>
    </source>
</evidence>
<evidence type="ECO:0000313" key="3">
    <source>
        <dbReference type="Proteomes" id="UP000005990"/>
    </source>
</evidence>
<dbReference type="EMBL" id="AENN01000017">
    <property type="protein sequence ID" value="EFR30601.1"/>
    <property type="molecule type" value="Genomic_DNA"/>
</dbReference>
<protein>
    <submittedName>
        <fullName evidence="2">Uncharacterized protein</fullName>
    </submittedName>
</protein>
<comment type="caution">
    <text evidence="2">The sequence shown here is derived from an EMBL/GenBank/DDBJ whole genome shotgun (WGS) entry which is preliminary data.</text>
</comment>
<reference evidence="2 3" key="1">
    <citation type="submission" date="2010-10" db="EMBL/GenBank/DDBJ databases">
        <authorList>
            <person name="Durkin A.S."/>
            <person name="Madupu R."/>
            <person name="Torralba M."/>
            <person name="Gillis M."/>
            <person name="Methe B."/>
            <person name="Sutton G."/>
            <person name="Nelson K.E."/>
        </authorList>
    </citation>
    <scope>NUCLEOTIDE SEQUENCE [LARGE SCALE GENOMIC DNA]</scope>
    <source>
        <strain evidence="2 3">ACS-139-V-Col8</strain>
    </source>
</reference>
<keyword evidence="1" id="KW-0812">Transmembrane</keyword>
<dbReference type="AlphaFoldDB" id="E4KQG6"/>
<keyword evidence="1" id="KW-0472">Membrane</keyword>
<proteinExistence type="predicted"/>
<name>E4KQG6_9LACT</name>
<keyword evidence="3" id="KW-1185">Reference proteome</keyword>
<dbReference type="OrthoDB" id="2139682at2"/>
<evidence type="ECO:0000313" key="2">
    <source>
        <dbReference type="EMBL" id="EFR30601.1"/>
    </source>
</evidence>
<gene>
    <name evidence="2" type="ORF">HMPREF9257_0522</name>
</gene>
<sequence>MNTTLIQLVTVAGGIVTIISLAKLVVEPFNKVMNKINTTLRALELTTTQLSYDIRDSQKDRDNIHKVLDDHELRLGKVEDEVIVNNEQIKTLFNGGMK</sequence>
<feature type="transmembrane region" description="Helical" evidence="1">
    <location>
        <begin position="6"/>
        <end position="26"/>
    </location>
</feature>